<evidence type="ECO:0000313" key="6">
    <source>
        <dbReference type="Proteomes" id="UP000824681"/>
    </source>
</evidence>
<accession>A0ABX8U5D9</accession>
<dbReference type="InterPro" id="IPR050052">
    <property type="entry name" value="ATP-dep_Clp_protease_ClpX"/>
</dbReference>
<feature type="domain" description="Clp ATPase C-terminal" evidence="4">
    <location>
        <begin position="8"/>
        <end position="78"/>
    </location>
</feature>
<dbReference type="GO" id="GO:0005524">
    <property type="term" value="F:ATP binding"/>
    <property type="evidence" value="ECO:0007669"/>
    <property type="project" value="UniProtKB-KW"/>
</dbReference>
<keyword evidence="5" id="KW-0378">Hydrolase</keyword>
<dbReference type="Gene3D" id="1.10.8.60">
    <property type="match status" value="1"/>
</dbReference>
<keyword evidence="6" id="KW-1185">Reference proteome</keyword>
<dbReference type="GO" id="GO:0008233">
    <property type="term" value="F:peptidase activity"/>
    <property type="evidence" value="ECO:0007669"/>
    <property type="project" value="UniProtKB-KW"/>
</dbReference>
<organism evidence="5 6">
    <name type="scientific">Nonomuraea coxensis DSM 45129</name>
    <dbReference type="NCBI Taxonomy" id="1122611"/>
    <lineage>
        <taxon>Bacteria</taxon>
        <taxon>Bacillati</taxon>
        <taxon>Actinomycetota</taxon>
        <taxon>Actinomycetes</taxon>
        <taxon>Streptosporangiales</taxon>
        <taxon>Streptosporangiaceae</taxon>
        <taxon>Nonomuraea</taxon>
    </lineage>
</organism>
<proteinExistence type="predicted"/>
<dbReference type="EMBL" id="CP068985">
    <property type="protein sequence ID" value="QYC42641.1"/>
    <property type="molecule type" value="Genomic_DNA"/>
</dbReference>
<evidence type="ECO:0000259" key="4">
    <source>
        <dbReference type="SMART" id="SM01086"/>
    </source>
</evidence>
<dbReference type="Proteomes" id="UP000824681">
    <property type="component" value="Chromosome"/>
</dbReference>
<evidence type="ECO:0000256" key="2">
    <source>
        <dbReference type="ARBA" id="ARBA00022840"/>
    </source>
</evidence>
<reference evidence="5 6" key="1">
    <citation type="journal article" date="2021" name="ACS Chem. Biol.">
        <title>Genomic-Led Discovery of a Novel Glycopeptide Antibiotic by Nonomuraea coxensis DSM 45129.</title>
        <authorList>
            <person name="Yushchuk O."/>
            <person name="Vior N.M."/>
            <person name="Andreo-Vidal A."/>
            <person name="Berini F."/>
            <person name="Ruckert C."/>
            <person name="Busche T."/>
            <person name="Binda E."/>
            <person name="Kalinowski J."/>
            <person name="Truman A.W."/>
            <person name="Marinelli F."/>
        </authorList>
    </citation>
    <scope>NUCLEOTIDE SEQUENCE [LARGE SCALE GENOMIC DNA]</scope>
    <source>
        <strain evidence="5 6">DSM 45129</strain>
    </source>
</reference>
<evidence type="ECO:0000256" key="1">
    <source>
        <dbReference type="ARBA" id="ARBA00022741"/>
    </source>
</evidence>
<gene>
    <name evidence="5" type="primary">clpX2</name>
    <name evidence="5" type="ORF">Nocox_25190</name>
</gene>
<dbReference type="PANTHER" id="PTHR48102">
    <property type="entry name" value="ATP-DEPENDENT CLP PROTEASE ATP-BINDING SUBUNIT CLPX-LIKE, MITOCHONDRIAL-RELATED"/>
    <property type="match status" value="1"/>
</dbReference>
<keyword evidence="2 5" id="KW-0067">ATP-binding</keyword>
<feature type="compositionally biased region" description="Low complexity" evidence="3">
    <location>
        <begin position="91"/>
        <end position="106"/>
    </location>
</feature>
<evidence type="ECO:0000313" key="5">
    <source>
        <dbReference type="EMBL" id="QYC42641.1"/>
    </source>
</evidence>
<dbReference type="Pfam" id="PF10431">
    <property type="entry name" value="ClpB_D2-small"/>
    <property type="match status" value="1"/>
</dbReference>
<keyword evidence="5" id="KW-0645">Protease</keyword>
<sequence>MLTTLRPLERAGLVRMPTEPRNALIRQYQRLFELDGVELAFEEDAVAAVAEQALLRRTGARAARPRPAGRRRGAQAVARVSSSTRPRKASRLATARATRSSTVSVSNRGPGSACLLPRT</sequence>
<feature type="region of interest" description="Disordered" evidence="3">
    <location>
        <begin position="58"/>
        <end position="119"/>
    </location>
</feature>
<dbReference type="GO" id="GO:0006508">
    <property type="term" value="P:proteolysis"/>
    <property type="evidence" value="ECO:0007669"/>
    <property type="project" value="UniProtKB-KW"/>
</dbReference>
<name>A0ABX8U5D9_9ACTN</name>
<protein>
    <submittedName>
        <fullName evidence="5">ATP-dependent Clp protease ATP-binding subunit ClpX</fullName>
    </submittedName>
</protein>
<keyword evidence="1" id="KW-0547">Nucleotide-binding</keyword>
<evidence type="ECO:0000256" key="3">
    <source>
        <dbReference type="SAM" id="MobiDB-lite"/>
    </source>
</evidence>
<dbReference type="InterPro" id="IPR019489">
    <property type="entry name" value="Clp_ATPase_C"/>
</dbReference>
<feature type="compositionally biased region" description="Basic residues" evidence="3">
    <location>
        <begin position="63"/>
        <end position="73"/>
    </location>
</feature>
<dbReference type="PANTHER" id="PTHR48102:SF7">
    <property type="entry name" value="ATP-DEPENDENT CLP PROTEASE ATP-BINDING SUBUNIT CLPX-LIKE, MITOCHONDRIAL"/>
    <property type="match status" value="1"/>
</dbReference>
<dbReference type="SMART" id="SM01086">
    <property type="entry name" value="ClpB_D2-small"/>
    <property type="match status" value="1"/>
</dbReference>